<protein>
    <submittedName>
        <fullName evidence="1">Uncharacterized protein</fullName>
    </submittedName>
</protein>
<proteinExistence type="predicted"/>
<evidence type="ECO:0000313" key="2">
    <source>
        <dbReference type="Proteomes" id="UP000002009"/>
    </source>
</evidence>
<dbReference type="OMA" id="IGREMYE"/>
<accession>C1FJM5</accession>
<reference evidence="1 2" key="1">
    <citation type="journal article" date="2009" name="Science">
        <title>Green evolution and dynamic adaptations revealed by genomes of the marine picoeukaryotes Micromonas.</title>
        <authorList>
            <person name="Worden A.Z."/>
            <person name="Lee J.H."/>
            <person name="Mock T."/>
            <person name="Rouze P."/>
            <person name="Simmons M.P."/>
            <person name="Aerts A.L."/>
            <person name="Allen A.E."/>
            <person name="Cuvelier M.L."/>
            <person name="Derelle E."/>
            <person name="Everett M.V."/>
            <person name="Foulon E."/>
            <person name="Grimwood J."/>
            <person name="Gundlach H."/>
            <person name="Henrissat B."/>
            <person name="Napoli C."/>
            <person name="McDonald S.M."/>
            <person name="Parker M.S."/>
            <person name="Rombauts S."/>
            <person name="Salamov A."/>
            <person name="Von Dassow P."/>
            <person name="Badger J.H."/>
            <person name="Coutinho P.M."/>
            <person name="Demir E."/>
            <person name="Dubchak I."/>
            <person name="Gentemann C."/>
            <person name="Eikrem W."/>
            <person name="Gready J.E."/>
            <person name="John U."/>
            <person name="Lanier W."/>
            <person name="Lindquist E.A."/>
            <person name="Lucas S."/>
            <person name="Mayer K.F."/>
            <person name="Moreau H."/>
            <person name="Not F."/>
            <person name="Otillar R."/>
            <person name="Panaud O."/>
            <person name="Pangilinan J."/>
            <person name="Paulsen I."/>
            <person name="Piegu B."/>
            <person name="Poliakov A."/>
            <person name="Robbens S."/>
            <person name="Schmutz J."/>
            <person name="Toulza E."/>
            <person name="Wyss T."/>
            <person name="Zelensky A."/>
            <person name="Zhou K."/>
            <person name="Armbrust E.V."/>
            <person name="Bhattacharya D."/>
            <person name="Goodenough U.W."/>
            <person name="Van de Peer Y."/>
            <person name="Grigoriev I.V."/>
        </authorList>
    </citation>
    <scope>NUCLEOTIDE SEQUENCE [LARGE SCALE GENOMIC DNA]</scope>
    <source>
        <strain evidence="2">RCC299 / NOUM17</strain>
    </source>
</reference>
<dbReference type="PANTHER" id="PTHR34356">
    <property type="entry name" value="ANTIGENIC HEAT-STABLE PROTEIN"/>
    <property type="match status" value="1"/>
</dbReference>
<dbReference type="Proteomes" id="UP000002009">
    <property type="component" value="Chromosome 12"/>
</dbReference>
<dbReference type="GeneID" id="8248253"/>
<dbReference type="AlphaFoldDB" id="C1FJM5"/>
<dbReference type="KEGG" id="mis:MICPUN_62935"/>
<name>C1FJM5_MICCC</name>
<dbReference type="RefSeq" id="XP_002509114.1">
    <property type="nucleotide sequence ID" value="XM_002509068.1"/>
</dbReference>
<dbReference type="OrthoDB" id="784699at2759"/>
<dbReference type="PANTHER" id="PTHR34356:SF1">
    <property type="entry name" value="ANTIGENIC HEAT-STABLE PROTEIN"/>
    <property type="match status" value="1"/>
</dbReference>
<evidence type="ECO:0000313" key="1">
    <source>
        <dbReference type="EMBL" id="ACO70372.1"/>
    </source>
</evidence>
<keyword evidence="2" id="KW-1185">Reference proteome</keyword>
<organism evidence="1 2">
    <name type="scientific">Micromonas commoda (strain RCC299 / NOUM17 / CCMP2709)</name>
    <name type="common">Picoplanktonic green alga</name>
    <dbReference type="NCBI Taxonomy" id="296587"/>
    <lineage>
        <taxon>Eukaryota</taxon>
        <taxon>Viridiplantae</taxon>
        <taxon>Chlorophyta</taxon>
        <taxon>Mamiellophyceae</taxon>
        <taxon>Mamiellales</taxon>
        <taxon>Mamiellaceae</taxon>
        <taxon>Micromonas</taxon>
    </lineage>
</organism>
<gene>
    <name evidence="1" type="ORF">MICPUN_62935</name>
</gene>
<dbReference type="EMBL" id="CP001577">
    <property type="protein sequence ID" value="ACO70372.1"/>
    <property type="molecule type" value="Genomic_DNA"/>
</dbReference>
<dbReference type="InParanoid" id="C1FJM5"/>
<sequence length="125" mass="13543">MTAGGVDDAEVAAVHRESIEAEKAVVDALRKDGTFERVRKALIARCVADGGVRAKVAELVDASETLRQRGAAGAKFDELVDRLREEVEKDVMGAFADKAWELMTDERGEVGGMIAEAVEKRLGER</sequence>